<dbReference type="Pfam" id="PF21317">
    <property type="entry name" value="BetaGal_ABD_1"/>
    <property type="match status" value="1"/>
</dbReference>
<dbReference type="AlphaFoldDB" id="A0AAV9A387"/>
<dbReference type="InterPro" id="IPR017853">
    <property type="entry name" value="GH"/>
</dbReference>
<feature type="domain" description="Beta-galactosidase 1-like first all-beta" evidence="5">
    <location>
        <begin position="296"/>
        <end position="404"/>
    </location>
</feature>
<name>A0AAV9A387_ACOGR</name>
<accession>A0AAV9A387</accession>
<gene>
    <name evidence="6" type="ORF">QJS04_geneDACA024427</name>
</gene>
<dbReference type="GO" id="GO:0004565">
    <property type="term" value="F:beta-galactosidase activity"/>
    <property type="evidence" value="ECO:0007669"/>
    <property type="project" value="UniProtKB-EC"/>
</dbReference>
<dbReference type="Gene3D" id="2.60.120.260">
    <property type="entry name" value="Galactose-binding domain-like"/>
    <property type="match status" value="2"/>
</dbReference>
<dbReference type="InterPro" id="IPR031330">
    <property type="entry name" value="Gly_Hdrlase_35_cat"/>
</dbReference>
<protein>
    <recommendedName>
        <fullName evidence="3">beta-galactosidase</fullName>
        <ecNumber evidence="3">3.2.1.23</ecNumber>
    </recommendedName>
</protein>
<dbReference type="InterPro" id="IPR001944">
    <property type="entry name" value="Glycoside_Hdrlase_35"/>
</dbReference>
<proteinExistence type="inferred from homology"/>
<evidence type="ECO:0000313" key="7">
    <source>
        <dbReference type="Proteomes" id="UP001179952"/>
    </source>
</evidence>
<dbReference type="Pfam" id="PF01301">
    <property type="entry name" value="Glyco_hydro_35"/>
    <property type="match status" value="1"/>
</dbReference>
<organism evidence="6 7">
    <name type="scientific">Acorus gramineus</name>
    <name type="common">Dwarf sweet flag</name>
    <dbReference type="NCBI Taxonomy" id="55184"/>
    <lineage>
        <taxon>Eukaryota</taxon>
        <taxon>Viridiplantae</taxon>
        <taxon>Streptophyta</taxon>
        <taxon>Embryophyta</taxon>
        <taxon>Tracheophyta</taxon>
        <taxon>Spermatophyta</taxon>
        <taxon>Magnoliopsida</taxon>
        <taxon>Liliopsida</taxon>
        <taxon>Acoraceae</taxon>
        <taxon>Acorus</taxon>
    </lineage>
</organism>
<dbReference type="Gene3D" id="3.20.20.80">
    <property type="entry name" value="Glycosidases"/>
    <property type="match status" value="2"/>
</dbReference>
<reference evidence="6" key="2">
    <citation type="submission" date="2023-06" db="EMBL/GenBank/DDBJ databases">
        <authorList>
            <person name="Ma L."/>
            <person name="Liu K.-W."/>
            <person name="Li Z."/>
            <person name="Hsiao Y.-Y."/>
            <person name="Qi Y."/>
            <person name="Fu T."/>
            <person name="Tang G."/>
            <person name="Zhang D."/>
            <person name="Sun W.-H."/>
            <person name="Liu D.-K."/>
            <person name="Li Y."/>
            <person name="Chen G.-Z."/>
            <person name="Liu X.-D."/>
            <person name="Liao X.-Y."/>
            <person name="Jiang Y.-T."/>
            <person name="Yu X."/>
            <person name="Hao Y."/>
            <person name="Huang J."/>
            <person name="Zhao X.-W."/>
            <person name="Ke S."/>
            <person name="Chen Y.-Y."/>
            <person name="Wu W.-L."/>
            <person name="Hsu J.-L."/>
            <person name="Lin Y.-F."/>
            <person name="Huang M.-D."/>
            <person name="Li C.-Y."/>
            <person name="Huang L."/>
            <person name="Wang Z.-W."/>
            <person name="Zhao X."/>
            <person name="Zhong W.-Y."/>
            <person name="Peng D.-H."/>
            <person name="Ahmad S."/>
            <person name="Lan S."/>
            <person name="Zhang J.-S."/>
            <person name="Tsai W.-C."/>
            <person name="Van De Peer Y."/>
            <person name="Liu Z.-J."/>
        </authorList>
    </citation>
    <scope>NUCLEOTIDE SEQUENCE</scope>
    <source>
        <strain evidence="6">SCP</strain>
        <tissue evidence="6">Leaves</tissue>
    </source>
</reference>
<dbReference type="Proteomes" id="UP001179952">
    <property type="component" value="Unassembled WGS sequence"/>
</dbReference>
<evidence type="ECO:0000313" key="6">
    <source>
        <dbReference type="EMBL" id="KAK1258601.1"/>
    </source>
</evidence>
<dbReference type="EMBL" id="JAUJYN010000014">
    <property type="protein sequence ID" value="KAK1258601.1"/>
    <property type="molecule type" value="Genomic_DNA"/>
</dbReference>
<feature type="domain" description="Glycoside hydrolase 35 catalytic" evidence="4">
    <location>
        <begin position="76"/>
        <end position="206"/>
    </location>
</feature>
<reference evidence="6" key="1">
    <citation type="journal article" date="2023" name="Nat. Commun.">
        <title>Diploid and tetraploid genomes of Acorus and the evolution of monocots.</title>
        <authorList>
            <person name="Ma L."/>
            <person name="Liu K.W."/>
            <person name="Li Z."/>
            <person name="Hsiao Y.Y."/>
            <person name="Qi Y."/>
            <person name="Fu T."/>
            <person name="Tang G.D."/>
            <person name="Zhang D."/>
            <person name="Sun W.H."/>
            <person name="Liu D.K."/>
            <person name="Li Y."/>
            <person name="Chen G.Z."/>
            <person name="Liu X.D."/>
            <person name="Liao X.Y."/>
            <person name="Jiang Y.T."/>
            <person name="Yu X."/>
            <person name="Hao Y."/>
            <person name="Huang J."/>
            <person name="Zhao X.W."/>
            <person name="Ke S."/>
            <person name="Chen Y.Y."/>
            <person name="Wu W.L."/>
            <person name="Hsu J.L."/>
            <person name="Lin Y.F."/>
            <person name="Huang M.D."/>
            <person name="Li C.Y."/>
            <person name="Huang L."/>
            <person name="Wang Z.W."/>
            <person name="Zhao X."/>
            <person name="Zhong W.Y."/>
            <person name="Peng D.H."/>
            <person name="Ahmad S."/>
            <person name="Lan S."/>
            <person name="Zhang J.S."/>
            <person name="Tsai W.C."/>
            <person name="Van de Peer Y."/>
            <person name="Liu Z.J."/>
        </authorList>
    </citation>
    <scope>NUCLEOTIDE SEQUENCE</scope>
    <source>
        <strain evidence="6">SCP</strain>
    </source>
</reference>
<comment type="similarity">
    <text evidence="2">Belongs to the glycosyl hydrolase 35 family.</text>
</comment>
<evidence type="ECO:0000259" key="4">
    <source>
        <dbReference type="Pfam" id="PF01301"/>
    </source>
</evidence>
<dbReference type="SUPFAM" id="SSF51445">
    <property type="entry name" value="(Trans)glycosidases"/>
    <property type="match status" value="1"/>
</dbReference>
<evidence type="ECO:0000256" key="1">
    <source>
        <dbReference type="ARBA" id="ARBA00001412"/>
    </source>
</evidence>
<evidence type="ECO:0000256" key="3">
    <source>
        <dbReference type="ARBA" id="ARBA00012756"/>
    </source>
</evidence>
<dbReference type="GO" id="GO:0005975">
    <property type="term" value="P:carbohydrate metabolic process"/>
    <property type="evidence" value="ECO:0007669"/>
    <property type="project" value="InterPro"/>
</dbReference>
<dbReference type="PANTHER" id="PTHR23421">
    <property type="entry name" value="BETA-GALACTOSIDASE RELATED"/>
    <property type="match status" value="1"/>
</dbReference>
<comment type="catalytic activity">
    <reaction evidence="1">
        <text>Hydrolysis of terminal non-reducing beta-D-galactose residues in beta-D-galactosides.</text>
        <dbReference type="EC" id="3.2.1.23"/>
    </reaction>
</comment>
<dbReference type="PRINTS" id="PR00742">
    <property type="entry name" value="GLHYDRLASE35"/>
</dbReference>
<evidence type="ECO:0000256" key="2">
    <source>
        <dbReference type="ARBA" id="ARBA00009809"/>
    </source>
</evidence>
<sequence>MDVPQIENEFGSYGDDKIYLHHLVRIARRHLGSDVPIVLEDIANIINIEAILKDLEIYNIKLFQSFFWILRLRSSCQYTTDGGSKDTLDRGTIPGEDVYSGETDAVDFSTGEDPWPIFELQKKYNPPGKSPPLSAEFYTGWLTHWGERIAETSARSTAAALQKILSLNGSAVLYMAHGGTNFGYFSGANTGANASIYHPDLTSYDYVRRFSKFLFIFQLCFCLAYQPCSSSIQDAPIKESELRSVIQKYSHVSLPPFPPITERRRYGLLKMKKVSSLFEIFSHLSGHVEVVESQQPLSMEAVGQLSGFLLYQSQYEANKYTSSLSIPKVHDRAQVFVSCSLDDIKKNWTYVGVIERWSNEVLLVPSVKCASNINLFILVENHGHVNYGPYIYDKKEVVDLLLLSDCKGSSRKSMMGRIEVLGAHARGMGSP</sequence>
<evidence type="ECO:0000259" key="5">
    <source>
        <dbReference type="Pfam" id="PF21317"/>
    </source>
</evidence>
<dbReference type="EC" id="3.2.1.23" evidence="3"/>
<comment type="caution">
    <text evidence="6">The sequence shown here is derived from an EMBL/GenBank/DDBJ whole genome shotgun (WGS) entry which is preliminary data.</text>
</comment>
<dbReference type="InterPro" id="IPR048912">
    <property type="entry name" value="BetaGal1-like_ABD1"/>
</dbReference>
<keyword evidence="7" id="KW-1185">Reference proteome</keyword>